<evidence type="ECO:0000256" key="1">
    <source>
        <dbReference type="SAM" id="MobiDB-lite"/>
    </source>
</evidence>
<dbReference type="STRING" id="1048260.LFML04_1345"/>
<evidence type="ECO:0000313" key="3">
    <source>
        <dbReference type="Proteomes" id="UP000006177"/>
    </source>
</evidence>
<gene>
    <name evidence="2" type="ordered locus">LFML04_1345</name>
</gene>
<organism evidence="2 3">
    <name type="scientific">Leptospirillum ferriphilum (strain ML-04)</name>
    <dbReference type="NCBI Taxonomy" id="1048260"/>
    <lineage>
        <taxon>Bacteria</taxon>
        <taxon>Pseudomonadati</taxon>
        <taxon>Nitrospirota</taxon>
        <taxon>Nitrospiria</taxon>
        <taxon>Nitrospirales</taxon>
        <taxon>Nitrospiraceae</taxon>
        <taxon>Leptospirillum</taxon>
    </lineage>
</organism>
<dbReference type="HOGENOM" id="CLU_3008810_0_0_0"/>
<accession>J9ZAK0</accession>
<proteinExistence type="predicted"/>
<sequence>MTRGVSSVRIGKVANFSRKGRLNRKHECLLSSGRRTRMARFGAAPGGQPQKSHFVR</sequence>
<dbReference type="KEGG" id="lfi:LFML04_1345"/>
<feature type="region of interest" description="Disordered" evidence="1">
    <location>
        <begin position="21"/>
        <end position="56"/>
    </location>
</feature>
<dbReference type="EMBL" id="CP002919">
    <property type="protein sequence ID" value="AFS53570.1"/>
    <property type="molecule type" value="Genomic_DNA"/>
</dbReference>
<dbReference type="Proteomes" id="UP000006177">
    <property type="component" value="Chromosome"/>
</dbReference>
<dbReference type="PATRIC" id="fig|1048260.3.peg.1458"/>
<dbReference type="AlphaFoldDB" id="J9ZAK0"/>
<evidence type="ECO:0000313" key="2">
    <source>
        <dbReference type="EMBL" id="AFS53570.1"/>
    </source>
</evidence>
<reference evidence="2 3" key="1">
    <citation type="journal article" date="2011" name="J. Microbiol.">
        <title>Complete genome of Leptospirillum ferriphilum ML-04 provides insight into its physiology and environmental adaptation.</title>
        <authorList>
            <person name="Mi S."/>
            <person name="Song J."/>
            <person name="Lin J."/>
            <person name="Che Y."/>
            <person name="Zheng H."/>
            <person name="Lin J."/>
        </authorList>
    </citation>
    <scope>NUCLEOTIDE SEQUENCE [LARGE SCALE GENOMIC DNA]</scope>
    <source>
        <strain evidence="2 3">ML-04</strain>
    </source>
</reference>
<protein>
    <submittedName>
        <fullName evidence="2">Uncharacterized protein</fullName>
    </submittedName>
</protein>
<name>J9ZAK0_LEPFM</name>